<evidence type="ECO:0000259" key="3">
    <source>
        <dbReference type="Pfam" id="PF02230"/>
    </source>
</evidence>
<dbReference type="InterPro" id="IPR029058">
    <property type="entry name" value="AB_hydrolase_fold"/>
</dbReference>
<dbReference type="InterPro" id="IPR050565">
    <property type="entry name" value="LYPA1-2/EST-like"/>
</dbReference>
<dbReference type="RefSeq" id="WP_246318426.1">
    <property type="nucleotide sequence ID" value="NZ_JACCFM010000001.1"/>
</dbReference>
<dbReference type="InterPro" id="IPR003140">
    <property type="entry name" value="PLipase/COase/thioEstase"/>
</dbReference>
<feature type="domain" description="Phospholipase/carboxylesterase/thioesterase" evidence="3">
    <location>
        <begin position="28"/>
        <end position="215"/>
    </location>
</feature>
<evidence type="ECO:0000256" key="1">
    <source>
        <dbReference type="ARBA" id="ARBA00006499"/>
    </source>
</evidence>
<dbReference type="PANTHER" id="PTHR10655">
    <property type="entry name" value="LYSOPHOSPHOLIPASE-RELATED"/>
    <property type="match status" value="1"/>
</dbReference>
<dbReference type="GO" id="GO:0016787">
    <property type="term" value="F:hydrolase activity"/>
    <property type="evidence" value="ECO:0007669"/>
    <property type="project" value="UniProtKB-KW"/>
</dbReference>
<dbReference type="EMBL" id="JACCFM010000001">
    <property type="protein sequence ID" value="NYJ21487.1"/>
    <property type="molecule type" value="Genomic_DNA"/>
</dbReference>
<sequence>MTMNDSNHTLSIDPGAVLWSAGPADRVNRPLLIVMHGYGSHEGDLFSLAPHLPLEPVIASLRAPLTVGDGAAWFPFANQSGRPETGTVDAAARGVLEWLDALPEQPTSVGLLGFSQGGAMSLQLLRHAPERFAFAVQLSGFVADGAADADARLAESRPPVFWGRGTADPIIPESAVNRTQAWLTAHSTLTERIYEGMAHSISQAELGDIATFLRQQYAAASV</sequence>
<comment type="caution">
    <text evidence="4">The sequence shown here is derived from an EMBL/GenBank/DDBJ whole genome shotgun (WGS) entry which is preliminary data.</text>
</comment>
<dbReference type="Pfam" id="PF02230">
    <property type="entry name" value="Abhydrolase_2"/>
    <property type="match status" value="1"/>
</dbReference>
<dbReference type="Gene3D" id="3.40.50.1820">
    <property type="entry name" value="alpha/beta hydrolase"/>
    <property type="match status" value="1"/>
</dbReference>
<name>A0A7Z0J7D4_9MICO</name>
<proteinExistence type="inferred from homology"/>
<accession>A0A7Z0J7D4</accession>
<protein>
    <submittedName>
        <fullName evidence="4">Phospholipase/carboxylesterase</fullName>
    </submittedName>
</protein>
<keyword evidence="2" id="KW-0378">Hydrolase</keyword>
<reference evidence="4 5" key="1">
    <citation type="submission" date="2020-07" db="EMBL/GenBank/DDBJ databases">
        <title>Sequencing the genomes of 1000 actinobacteria strains.</title>
        <authorList>
            <person name="Klenk H.-P."/>
        </authorList>
    </citation>
    <scope>NUCLEOTIDE SEQUENCE [LARGE SCALE GENOMIC DNA]</scope>
    <source>
        <strain evidence="4 5">LI1</strain>
    </source>
</reference>
<comment type="similarity">
    <text evidence="1">Belongs to the AB hydrolase superfamily. AB hydrolase 2 family.</text>
</comment>
<dbReference type="SUPFAM" id="SSF53474">
    <property type="entry name" value="alpha/beta-Hydrolases"/>
    <property type="match status" value="1"/>
</dbReference>
<keyword evidence="5" id="KW-1185">Reference proteome</keyword>
<dbReference type="PANTHER" id="PTHR10655:SF17">
    <property type="entry name" value="LYSOPHOSPHOLIPASE-LIKE PROTEIN 1"/>
    <property type="match status" value="1"/>
</dbReference>
<dbReference type="AlphaFoldDB" id="A0A7Z0J7D4"/>
<gene>
    <name evidence="4" type="ORF">HNR05_003278</name>
</gene>
<dbReference type="Proteomes" id="UP000537260">
    <property type="component" value="Unassembled WGS sequence"/>
</dbReference>
<evidence type="ECO:0000313" key="4">
    <source>
        <dbReference type="EMBL" id="NYJ21487.1"/>
    </source>
</evidence>
<evidence type="ECO:0000313" key="5">
    <source>
        <dbReference type="Proteomes" id="UP000537260"/>
    </source>
</evidence>
<organism evidence="4 5">
    <name type="scientific">Glaciibacter psychrotolerans</name>
    <dbReference type="NCBI Taxonomy" id="670054"/>
    <lineage>
        <taxon>Bacteria</taxon>
        <taxon>Bacillati</taxon>
        <taxon>Actinomycetota</taxon>
        <taxon>Actinomycetes</taxon>
        <taxon>Micrococcales</taxon>
        <taxon>Microbacteriaceae</taxon>
        <taxon>Glaciibacter</taxon>
    </lineage>
</organism>
<evidence type="ECO:0000256" key="2">
    <source>
        <dbReference type="ARBA" id="ARBA00022801"/>
    </source>
</evidence>